<dbReference type="PANTHER" id="PTHR12147:SF26">
    <property type="entry name" value="PEPTIDASE M28 DOMAIN-CONTAINING PROTEIN"/>
    <property type="match status" value="1"/>
</dbReference>
<evidence type="ECO:0000313" key="3">
    <source>
        <dbReference type="Proteomes" id="UP001302329"/>
    </source>
</evidence>
<organism evidence="2 3">
    <name type="scientific">Cyanobium gracile UHCC 0281</name>
    <dbReference type="NCBI Taxonomy" id="3110309"/>
    <lineage>
        <taxon>Bacteria</taxon>
        <taxon>Bacillati</taxon>
        <taxon>Cyanobacteriota</taxon>
        <taxon>Cyanophyceae</taxon>
        <taxon>Synechococcales</taxon>
        <taxon>Prochlorococcaceae</taxon>
        <taxon>Cyanobium</taxon>
    </lineage>
</organism>
<reference evidence="2 3" key="1">
    <citation type="submission" date="2023-12" db="EMBL/GenBank/DDBJ databases">
        <title>Baltic Sea Cyanobacteria.</title>
        <authorList>
            <person name="Delbaje E."/>
            <person name="Fewer D.P."/>
            <person name="Shishido T.K."/>
        </authorList>
    </citation>
    <scope>NUCLEOTIDE SEQUENCE [LARGE SCALE GENOMIC DNA]</scope>
    <source>
        <strain evidence="2 3">UHCC 0281</strain>
    </source>
</reference>
<dbReference type="Pfam" id="PF04389">
    <property type="entry name" value="Peptidase_M28"/>
    <property type="match status" value="1"/>
</dbReference>
<protein>
    <submittedName>
        <fullName evidence="2">M20/M25/M40 family metallo-hydrolase</fullName>
    </submittedName>
</protein>
<dbReference type="SUPFAM" id="SSF53187">
    <property type="entry name" value="Zn-dependent exopeptidases"/>
    <property type="match status" value="1"/>
</dbReference>
<dbReference type="InterPro" id="IPR007484">
    <property type="entry name" value="Peptidase_M28"/>
</dbReference>
<evidence type="ECO:0000259" key="1">
    <source>
        <dbReference type="Pfam" id="PF04389"/>
    </source>
</evidence>
<feature type="domain" description="Peptidase M28" evidence="1">
    <location>
        <begin position="34"/>
        <end position="242"/>
    </location>
</feature>
<keyword evidence="3" id="KW-1185">Reference proteome</keyword>
<dbReference type="Proteomes" id="UP001302329">
    <property type="component" value="Unassembled WGS sequence"/>
</dbReference>
<dbReference type="Gene3D" id="3.40.630.10">
    <property type="entry name" value="Zn peptidases"/>
    <property type="match status" value="1"/>
</dbReference>
<proteinExistence type="predicted"/>
<sequence>MGLMAVRAYLTEQLGALGPVQEHHFRAGIDAGTNLILKLPGQRPELDPMLVAAHYDGPLHSIGADDNASGLAALIELAVHWKAQPPQRPVWIVAFDQEEWGMLGSTALAGELKASGQTLKLMVSLEMLAYTAATQSYPHPAMRASYGDRGDFIAVVGNLGSATMLPGLASRMGKHVITKVLPVPDAGRAIPDVRLSDHSPFWDAGYDAVMVTDTSFMRNPNYHQMSDTIETLDLPFLAAVTEGLKEGLEVL</sequence>
<gene>
    <name evidence="2" type="ORF">VB739_09775</name>
</gene>
<comment type="caution">
    <text evidence="2">The sequence shown here is derived from an EMBL/GenBank/DDBJ whole genome shotgun (WGS) entry which is preliminary data.</text>
</comment>
<evidence type="ECO:0000313" key="2">
    <source>
        <dbReference type="EMBL" id="MEA5442839.1"/>
    </source>
</evidence>
<dbReference type="InterPro" id="IPR045175">
    <property type="entry name" value="M28_fam"/>
</dbReference>
<dbReference type="PANTHER" id="PTHR12147">
    <property type="entry name" value="METALLOPEPTIDASE M28 FAMILY MEMBER"/>
    <property type="match status" value="1"/>
</dbReference>
<accession>A0ABU5SWD1</accession>
<dbReference type="EMBL" id="JAYGHY010000028">
    <property type="protein sequence ID" value="MEA5442839.1"/>
    <property type="molecule type" value="Genomic_DNA"/>
</dbReference>
<name>A0ABU5SWD1_9CYAN</name>